<protein>
    <submittedName>
        <fullName evidence="2">Uncharacterized protein</fullName>
    </submittedName>
</protein>
<evidence type="ECO:0000256" key="1">
    <source>
        <dbReference type="SAM" id="SignalP"/>
    </source>
</evidence>
<comment type="caution">
    <text evidence="2">The sequence shown here is derived from an EMBL/GenBank/DDBJ whole genome shotgun (WGS) entry which is preliminary data.</text>
</comment>
<sequence>MFKKYKKLYGVIFAIALILSIISANFNMEVYAADKDLDKTYSVDTIINTPTVSHESNTKSTNPFDYAPNTEERYIASIAQQKGITFEEAKKINDEEIYSLLKNSPMVQDEEIRYKTIDKKAGDINSNKKVFRVNIATEVKYLWSNAYNKPIQIESIGQPIMYIPGFSVAEIIGGGFNIENTSTSARISQTAVLKYSVSASLGITKGLDIVEVSAAVSGMVYLTTKAKTYAINIGLTDLY</sequence>
<evidence type="ECO:0000313" key="3">
    <source>
        <dbReference type="Proteomes" id="UP000322976"/>
    </source>
</evidence>
<evidence type="ECO:0000313" key="2">
    <source>
        <dbReference type="EMBL" id="TZE82559.1"/>
    </source>
</evidence>
<keyword evidence="3" id="KW-1185">Reference proteome</keyword>
<reference evidence="2 3" key="1">
    <citation type="submission" date="2019-08" db="EMBL/GenBank/DDBJ databases">
        <title>Calorimonas adulescens gen. nov., sp. nov., an anaerobic thermophilic bacterium from Sakhalin hot spring.</title>
        <authorList>
            <person name="Khomyakova M.A."/>
            <person name="Merkel A.Y."/>
            <person name="Novikov A."/>
            <person name="Bonch-Osmolovskaya E.A."/>
            <person name="Slobodkin A.I."/>
        </authorList>
    </citation>
    <scope>NUCLEOTIDE SEQUENCE [LARGE SCALE GENOMIC DNA]</scope>
    <source>
        <strain evidence="2 3">A05MB</strain>
    </source>
</reference>
<feature type="signal peptide" evidence="1">
    <location>
        <begin position="1"/>
        <end position="32"/>
    </location>
</feature>
<keyword evidence="1" id="KW-0732">Signal</keyword>
<dbReference type="RefSeq" id="WP_149544798.1">
    <property type="nucleotide sequence ID" value="NZ_VTPS01000005.1"/>
</dbReference>
<dbReference type="Proteomes" id="UP000322976">
    <property type="component" value="Unassembled WGS sequence"/>
</dbReference>
<dbReference type="EMBL" id="VTPS01000005">
    <property type="protein sequence ID" value="TZE82559.1"/>
    <property type="molecule type" value="Genomic_DNA"/>
</dbReference>
<organism evidence="2 3">
    <name type="scientific">Calorimonas adulescens</name>
    <dbReference type="NCBI Taxonomy" id="2606906"/>
    <lineage>
        <taxon>Bacteria</taxon>
        <taxon>Bacillati</taxon>
        <taxon>Bacillota</taxon>
        <taxon>Clostridia</taxon>
        <taxon>Thermoanaerobacterales</taxon>
        <taxon>Thermoanaerobacteraceae</taxon>
        <taxon>Calorimonas</taxon>
    </lineage>
</organism>
<feature type="chain" id="PRO_5022850304" evidence="1">
    <location>
        <begin position="33"/>
        <end position="239"/>
    </location>
</feature>
<accession>A0A5D8QEG0</accession>
<dbReference type="AlphaFoldDB" id="A0A5D8QEG0"/>
<name>A0A5D8QEG0_9THEO</name>
<gene>
    <name evidence="2" type="ORF">FWJ32_04580</name>
</gene>
<proteinExistence type="predicted"/>